<protein>
    <submittedName>
        <fullName evidence="1">Uncharacterized protein</fullName>
    </submittedName>
</protein>
<evidence type="ECO:0000313" key="1">
    <source>
        <dbReference type="EMBL" id="KAF5101806.1"/>
    </source>
</evidence>
<keyword evidence="2" id="KW-1185">Reference proteome</keyword>
<reference evidence="1 2" key="1">
    <citation type="journal article" date="2020" name="Front. Microbiol.">
        <title>Phenotypic and Genetic Characterization of the Cheese Ripening Yeast Geotrichum candidum.</title>
        <authorList>
            <person name="Perkins V."/>
            <person name="Vignola S."/>
            <person name="Lessard M.H."/>
            <person name="Plante P.L."/>
            <person name="Corbeil J."/>
            <person name="Dugat-Bony E."/>
            <person name="Frenette M."/>
            <person name="Labrie S."/>
        </authorList>
    </citation>
    <scope>NUCLEOTIDE SEQUENCE [LARGE SCALE GENOMIC DNA]</scope>
    <source>
        <strain evidence="1 2">LMA-1147</strain>
    </source>
</reference>
<gene>
    <name evidence="1" type="ORF">D0Z00_000668</name>
</gene>
<accession>A0ACB6V987</accession>
<name>A0ACB6V987_9ASCO</name>
<proteinExistence type="predicted"/>
<dbReference type="EMBL" id="QVQA01000009">
    <property type="protein sequence ID" value="KAF5101806.1"/>
    <property type="molecule type" value="Genomic_DNA"/>
</dbReference>
<dbReference type="Proteomes" id="UP000744676">
    <property type="component" value="Unassembled WGS sequence"/>
</dbReference>
<organism evidence="1 2">
    <name type="scientific">Geotrichum galactomycetum</name>
    <dbReference type="NCBI Taxonomy" id="27317"/>
    <lineage>
        <taxon>Eukaryota</taxon>
        <taxon>Fungi</taxon>
        <taxon>Dikarya</taxon>
        <taxon>Ascomycota</taxon>
        <taxon>Saccharomycotina</taxon>
        <taxon>Dipodascomycetes</taxon>
        <taxon>Dipodascales</taxon>
        <taxon>Dipodascaceae</taxon>
        <taxon>Geotrichum</taxon>
    </lineage>
</organism>
<comment type="caution">
    <text evidence="1">The sequence shown here is derived from an EMBL/GenBank/DDBJ whole genome shotgun (WGS) entry which is preliminary data.</text>
</comment>
<evidence type="ECO:0000313" key="2">
    <source>
        <dbReference type="Proteomes" id="UP000744676"/>
    </source>
</evidence>
<sequence length="92" mass="9721">MLRVLLSGSTSTLSVRVALIKGGRLLSMNLNSASIPCEDPEKISVLSASESSQEKDDGEEDDEDVLERNPAGSRCALVEVSGSKGMVRVLVS</sequence>